<dbReference type="InterPro" id="IPR048278">
    <property type="entry name" value="PFN"/>
</dbReference>
<evidence type="ECO:0000313" key="8">
    <source>
        <dbReference type="EMBL" id="KAF9585453.1"/>
    </source>
</evidence>
<evidence type="ECO:0000256" key="2">
    <source>
        <dbReference type="ARBA" id="ARBA00010058"/>
    </source>
</evidence>
<name>A0A9P6G0X4_9FUNG</name>
<comment type="function">
    <text evidence="6">Binds to actin and affects the structure of the cytoskeleton. At high concentrations, profilin prevents the polymerization of actin, whereas it enhances it at low concentrations.</text>
</comment>
<dbReference type="OrthoDB" id="421374at2759"/>
<dbReference type="CDD" id="cd00148">
    <property type="entry name" value="PROF"/>
    <property type="match status" value="1"/>
</dbReference>
<keyword evidence="4 7" id="KW-0009">Actin-binding</keyword>
<dbReference type="Pfam" id="PF00235">
    <property type="entry name" value="Profilin"/>
    <property type="match status" value="1"/>
</dbReference>
<comment type="similarity">
    <text evidence="2 7">Belongs to the profilin family.</text>
</comment>
<dbReference type="Proteomes" id="UP000780801">
    <property type="component" value="Unassembled WGS sequence"/>
</dbReference>
<keyword evidence="5 6" id="KW-0206">Cytoskeleton</keyword>
<dbReference type="PRINTS" id="PR00392">
    <property type="entry name" value="PROFILIN"/>
</dbReference>
<dbReference type="PROSITE" id="PS00414">
    <property type="entry name" value="PROFILIN"/>
    <property type="match status" value="1"/>
</dbReference>
<keyword evidence="3" id="KW-0963">Cytoplasm</keyword>
<dbReference type="InterPro" id="IPR005455">
    <property type="entry name" value="PFN_euk"/>
</dbReference>
<reference evidence="8" key="1">
    <citation type="journal article" date="2020" name="Fungal Divers.">
        <title>Resolving the Mortierellaceae phylogeny through synthesis of multi-gene phylogenetics and phylogenomics.</title>
        <authorList>
            <person name="Vandepol N."/>
            <person name="Liber J."/>
            <person name="Desiro A."/>
            <person name="Na H."/>
            <person name="Kennedy M."/>
            <person name="Barry K."/>
            <person name="Grigoriev I.V."/>
            <person name="Miller A.N."/>
            <person name="O'Donnell K."/>
            <person name="Stajich J.E."/>
            <person name="Bonito G."/>
        </authorList>
    </citation>
    <scope>NUCLEOTIDE SEQUENCE</scope>
    <source>
        <strain evidence="8">KOD1015</strain>
    </source>
</reference>
<dbReference type="GO" id="GO:0003785">
    <property type="term" value="F:actin monomer binding"/>
    <property type="evidence" value="ECO:0007669"/>
    <property type="project" value="TreeGrafter"/>
</dbReference>
<dbReference type="EMBL" id="JAABOA010000180">
    <property type="protein sequence ID" value="KAF9585453.1"/>
    <property type="molecule type" value="Genomic_DNA"/>
</dbReference>
<dbReference type="GO" id="GO:0005938">
    <property type="term" value="C:cell cortex"/>
    <property type="evidence" value="ECO:0007669"/>
    <property type="project" value="TreeGrafter"/>
</dbReference>
<evidence type="ECO:0000256" key="7">
    <source>
        <dbReference type="RuleBase" id="RU003909"/>
    </source>
</evidence>
<evidence type="ECO:0000313" key="9">
    <source>
        <dbReference type="Proteomes" id="UP000780801"/>
    </source>
</evidence>
<comment type="subcellular location">
    <subcellularLocation>
        <location evidence="1">Cytoplasm</location>
        <location evidence="1">Cytoskeleton</location>
    </subcellularLocation>
</comment>
<sequence length="82" mass="8854">MSWQSYVDVNLLGSPNVEKASIFGHDGSLWATSAGFQISASEVKKVIDAFVNPSDAQANGLYLEGKKYVLLRADGTVIYARS</sequence>
<evidence type="ECO:0000256" key="4">
    <source>
        <dbReference type="ARBA" id="ARBA00023203"/>
    </source>
</evidence>
<proteinExistence type="inferred from homology"/>
<evidence type="ECO:0000256" key="5">
    <source>
        <dbReference type="ARBA" id="ARBA00023212"/>
    </source>
</evidence>
<gene>
    <name evidence="8" type="primary">PFY1_2</name>
    <name evidence="8" type="ORF">BGW38_002316</name>
</gene>
<dbReference type="Gene3D" id="3.30.450.30">
    <property type="entry name" value="Dynein light chain 2a, cytoplasmic"/>
    <property type="match status" value="1"/>
</dbReference>
<dbReference type="AlphaFoldDB" id="A0A9P6G0X4"/>
<accession>A0A9P6G0X4</accession>
<dbReference type="InterPro" id="IPR036140">
    <property type="entry name" value="PFN_sf"/>
</dbReference>
<dbReference type="GO" id="GO:0005856">
    <property type="term" value="C:cytoskeleton"/>
    <property type="evidence" value="ECO:0007669"/>
    <property type="project" value="UniProtKB-SubCell"/>
</dbReference>
<evidence type="ECO:0000256" key="1">
    <source>
        <dbReference type="ARBA" id="ARBA00004245"/>
    </source>
</evidence>
<protein>
    <recommendedName>
        <fullName evidence="7">Profilin</fullName>
    </recommendedName>
</protein>
<dbReference type="SMART" id="SM00392">
    <property type="entry name" value="PROF"/>
    <property type="match status" value="1"/>
</dbReference>
<dbReference type="PANTHER" id="PTHR11604:SF0">
    <property type="entry name" value="PROFILIN"/>
    <property type="match status" value="1"/>
</dbReference>
<organism evidence="8 9">
    <name type="scientific">Lunasporangiospora selenospora</name>
    <dbReference type="NCBI Taxonomy" id="979761"/>
    <lineage>
        <taxon>Eukaryota</taxon>
        <taxon>Fungi</taxon>
        <taxon>Fungi incertae sedis</taxon>
        <taxon>Mucoromycota</taxon>
        <taxon>Mortierellomycotina</taxon>
        <taxon>Mortierellomycetes</taxon>
        <taxon>Mortierellales</taxon>
        <taxon>Mortierellaceae</taxon>
        <taxon>Lunasporangiospora</taxon>
    </lineage>
</organism>
<feature type="non-terminal residue" evidence="8">
    <location>
        <position position="1"/>
    </location>
</feature>
<dbReference type="PANTHER" id="PTHR11604">
    <property type="entry name" value="PROFILIN"/>
    <property type="match status" value="1"/>
</dbReference>
<dbReference type="InterPro" id="IPR027310">
    <property type="entry name" value="Profilin_CS"/>
</dbReference>
<keyword evidence="9" id="KW-1185">Reference proteome</keyword>
<dbReference type="SUPFAM" id="SSF55770">
    <property type="entry name" value="Profilin (actin-binding protein)"/>
    <property type="match status" value="1"/>
</dbReference>
<evidence type="ECO:0000256" key="3">
    <source>
        <dbReference type="ARBA" id="ARBA00022490"/>
    </source>
</evidence>
<dbReference type="PRINTS" id="PR01640">
    <property type="entry name" value="PROFILINPLNT"/>
</dbReference>
<comment type="subunit">
    <text evidence="6">Occurs in many kinds of cells as a complex with monomeric actin in a 1:1 ratio.</text>
</comment>
<evidence type="ECO:0000256" key="6">
    <source>
        <dbReference type="RuleBase" id="RU003908"/>
    </source>
</evidence>
<comment type="caution">
    <text evidence="8">The sequence shown here is derived from an EMBL/GenBank/DDBJ whole genome shotgun (WGS) entry which is preliminary data.</text>
</comment>